<dbReference type="RefSeq" id="WP_310025519.1">
    <property type="nucleotide sequence ID" value="NZ_JAVDVI010000005.1"/>
</dbReference>
<feature type="compositionally biased region" description="Basic and acidic residues" evidence="1">
    <location>
        <begin position="45"/>
        <end position="57"/>
    </location>
</feature>
<name>A0ABU1TNE9_9FLAO</name>
<proteinExistence type="predicted"/>
<organism evidence="2 3">
    <name type="scientific">Flavobacterium arsenatis</name>
    <dbReference type="NCBI Taxonomy" id="1484332"/>
    <lineage>
        <taxon>Bacteria</taxon>
        <taxon>Pseudomonadati</taxon>
        <taxon>Bacteroidota</taxon>
        <taxon>Flavobacteriia</taxon>
        <taxon>Flavobacteriales</taxon>
        <taxon>Flavobacteriaceae</taxon>
        <taxon>Flavobacterium</taxon>
    </lineage>
</organism>
<accession>A0ABU1TNE9</accession>
<feature type="region of interest" description="Disordered" evidence="1">
    <location>
        <begin position="1"/>
        <end position="88"/>
    </location>
</feature>
<reference evidence="2 3" key="1">
    <citation type="submission" date="2023-07" db="EMBL/GenBank/DDBJ databases">
        <title>Sorghum-associated microbial communities from plants grown in Nebraska, USA.</title>
        <authorList>
            <person name="Schachtman D."/>
        </authorList>
    </citation>
    <scope>NUCLEOTIDE SEQUENCE [LARGE SCALE GENOMIC DNA]</scope>
    <source>
        <strain evidence="2 3">3773</strain>
    </source>
</reference>
<comment type="caution">
    <text evidence="2">The sequence shown here is derived from an EMBL/GenBank/DDBJ whole genome shotgun (WGS) entry which is preliminary data.</text>
</comment>
<protein>
    <submittedName>
        <fullName evidence="2">Uncharacterized protein</fullName>
    </submittedName>
</protein>
<evidence type="ECO:0000313" key="2">
    <source>
        <dbReference type="EMBL" id="MDR6967398.1"/>
    </source>
</evidence>
<feature type="compositionally biased region" description="Basic and acidic residues" evidence="1">
    <location>
        <begin position="66"/>
        <end position="88"/>
    </location>
</feature>
<sequence>MGTLNNNSSKGRGKLGKVNPGQINHDGQENYKHSNQRNPDNIRNATREKQYKEHDETLTNDENYDVDSKFIKGEPDFDDKNQNVDKNQ</sequence>
<dbReference type="Proteomes" id="UP001255185">
    <property type="component" value="Unassembled WGS sequence"/>
</dbReference>
<feature type="compositionally biased region" description="Polar residues" evidence="1">
    <location>
        <begin position="1"/>
        <end position="10"/>
    </location>
</feature>
<evidence type="ECO:0000256" key="1">
    <source>
        <dbReference type="SAM" id="MobiDB-lite"/>
    </source>
</evidence>
<keyword evidence="3" id="KW-1185">Reference proteome</keyword>
<gene>
    <name evidence="2" type="ORF">J2X31_001409</name>
</gene>
<evidence type="ECO:0000313" key="3">
    <source>
        <dbReference type="Proteomes" id="UP001255185"/>
    </source>
</evidence>
<dbReference type="EMBL" id="JAVDVI010000005">
    <property type="protein sequence ID" value="MDR6967398.1"/>
    <property type="molecule type" value="Genomic_DNA"/>
</dbReference>